<dbReference type="PROSITE" id="PS50949">
    <property type="entry name" value="HTH_GNTR"/>
    <property type="match status" value="1"/>
</dbReference>
<reference evidence="5 6" key="1">
    <citation type="submission" date="2018-08" db="EMBL/GenBank/DDBJ databases">
        <title>A genome reference for cultivated species of the human gut microbiota.</title>
        <authorList>
            <person name="Zou Y."/>
            <person name="Xue W."/>
            <person name="Luo G."/>
        </authorList>
    </citation>
    <scope>NUCLEOTIDE SEQUENCE [LARGE SCALE GENOMIC DNA]</scope>
    <source>
        <strain evidence="5 6">AM07-24</strain>
    </source>
</reference>
<dbReference type="STRING" id="1776384.GCA_900086585_02827"/>
<proteinExistence type="predicted"/>
<dbReference type="SMART" id="SM00345">
    <property type="entry name" value="HTH_GNTR"/>
    <property type="match status" value="1"/>
</dbReference>
<organism evidence="5 6">
    <name type="scientific">Emergencia timonensis</name>
    <dbReference type="NCBI Taxonomy" id="1776384"/>
    <lineage>
        <taxon>Bacteria</taxon>
        <taxon>Bacillati</taxon>
        <taxon>Bacillota</taxon>
        <taxon>Clostridia</taxon>
        <taxon>Peptostreptococcales</taxon>
        <taxon>Anaerovoracaceae</taxon>
        <taxon>Emergencia</taxon>
    </lineage>
</organism>
<gene>
    <name evidence="5" type="ORF">DW099_02590</name>
</gene>
<protein>
    <submittedName>
        <fullName evidence="5">GntR family transcriptional regulator</fullName>
    </submittedName>
</protein>
<dbReference type="PANTHER" id="PTHR43537">
    <property type="entry name" value="TRANSCRIPTIONAL REGULATOR, GNTR FAMILY"/>
    <property type="match status" value="1"/>
</dbReference>
<dbReference type="InterPro" id="IPR036390">
    <property type="entry name" value="WH_DNA-bd_sf"/>
</dbReference>
<dbReference type="RefSeq" id="WP_118333609.1">
    <property type="nucleotide sequence ID" value="NZ_AP025567.1"/>
</dbReference>
<dbReference type="SUPFAM" id="SSF48008">
    <property type="entry name" value="GntR ligand-binding domain-like"/>
    <property type="match status" value="1"/>
</dbReference>
<sequence>MKKYKTLKDHVYDYIAEQILEGNLIPSQRINETAISQELSVSRTPVREALIQLSCEDILENVPRKGFVLKGVTEKEAAELYTVIGTLDGTAAQASCDTLTEKDLKRMEFYIQSMDLAINTNNYEMYLEQQELFHQVYIDQCENEILSDTISRLRSKFFTRGYSKDRANKNEKLLSQINDEHREILRLFKEKDKDGLFSYIVNVHWSPSNAHHELL</sequence>
<keyword evidence="3" id="KW-0804">Transcription</keyword>
<dbReference type="AlphaFoldDB" id="A0A415E6S8"/>
<dbReference type="InterPro" id="IPR011711">
    <property type="entry name" value="GntR_C"/>
</dbReference>
<accession>A0A415E6S8</accession>
<evidence type="ECO:0000313" key="5">
    <source>
        <dbReference type="EMBL" id="RHJ89481.1"/>
    </source>
</evidence>
<dbReference type="Pfam" id="PF07729">
    <property type="entry name" value="FCD"/>
    <property type="match status" value="1"/>
</dbReference>
<dbReference type="EMBL" id="QRMS01000001">
    <property type="protein sequence ID" value="RHJ89481.1"/>
    <property type="molecule type" value="Genomic_DNA"/>
</dbReference>
<dbReference type="GO" id="GO:0003677">
    <property type="term" value="F:DNA binding"/>
    <property type="evidence" value="ECO:0007669"/>
    <property type="project" value="UniProtKB-KW"/>
</dbReference>
<dbReference type="PANTHER" id="PTHR43537:SF24">
    <property type="entry name" value="GLUCONATE OPERON TRANSCRIPTIONAL REPRESSOR"/>
    <property type="match status" value="1"/>
</dbReference>
<dbReference type="Proteomes" id="UP000284841">
    <property type="component" value="Unassembled WGS sequence"/>
</dbReference>
<keyword evidence="2" id="KW-0238">DNA-binding</keyword>
<keyword evidence="1" id="KW-0805">Transcription regulation</keyword>
<dbReference type="Gene3D" id="1.20.120.530">
    <property type="entry name" value="GntR ligand-binding domain-like"/>
    <property type="match status" value="1"/>
</dbReference>
<dbReference type="SUPFAM" id="SSF46785">
    <property type="entry name" value="Winged helix' DNA-binding domain"/>
    <property type="match status" value="1"/>
</dbReference>
<evidence type="ECO:0000313" key="6">
    <source>
        <dbReference type="Proteomes" id="UP000284841"/>
    </source>
</evidence>
<dbReference type="InterPro" id="IPR008920">
    <property type="entry name" value="TF_FadR/GntR_C"/>
</dbReference>
<comment type="caution">
    <text evidence="5">The sequence shown here is derived from an EMBL/GenBank/DDBJ whole genome shotgun (WGS) entry which is preliminary data.</text>
</comment>
<dbReference type="InterPro" id="IPR000524">
    <property type="entry name" value="Tscrpt_reg_HTH_GntR"/>
</dbReference>
<evidence type="ECO:0000256" key="1">
    <source>
        <dbReference type="ARBA" id="ARBA00023015"/>
    </source>
</evidence>
<dbReference type="InterPro" id="IPR036388">
    <property type="entry name" value="WH-like_DNA-bd_sf"/>
</dbReference>
<feature type="domain" description="HTH gntR-type" evidence="4">
    <location>
        <begin position="5"/>
        <end position="72"/>
    </location>
</feature>
<name>A0A415E6S8_9FIRM</name>
<evidence type="ECO:0000256" key="2">
    <source>
        <dbReference type="ARBA" id="ARBA00023125"/>
    </source>
</evidence>
<dbReference type="CDD" id="cd07377">
    <property type="entry name" value="WHTH_GntR"/>
    <property type="match status" value="1"/>
</dbReference>
<dbReference type="Pfam" id="PF00392">
    <property type="entry name" value="GntR"/>
    <property type="match status" value="1"/>
</dbReference>
<evidence type="ECO:0000259" key="4">
    <source>
        <dbReference type="PROSITE" id="PS50949"/>
    </source>
</evidence>
<keyword evidence="6" id="KW-1185">Reference proteome</keyword>
<dbReference type="Gene3D" id="1.10.10.10">
    <property type="entry name" value="Winged helix-like DNA-binding domain superfamily/Winged helix DNA-binding domain"/>
    <property type="match status" value="1"/>
</dbReference>
<dbReference type="GO" id="GO:0003700">
    <property type="term" value="F:DNA-binding transcription factor activity"/>
    <property type="evidence" value="ECO:0007669"/>
    <property type="project" value="InterPro"/>
</dbReference>
<dbReference type="OrthoDB" id="389878at2"/>
<evidence type="ECO:0000256" key="3">
    <source>
        <dbReference type="ARBA" id="ARBA00023163"/>
    </source>
</evidence>